<evidence type="ECO:0000313" key="3">
    <source>
        <dbReference type="Ensembl" id="ENSMGAP00000029940.1"/>
    </source>
</evidence>
<dbReference type="InterPro" id="IPR036179">
    <property type="entry name" value="Ig-like_dom_sf"/>
</dbReference>
<organism evidence="3 4">
    <name type="scientific">Meleagris gallopavo</name>
    <name type="common">Wild turkey</name>
    <dbReference type="NCBI Taxonomy" id="9103"/>
    <lineage>
        <taxon>Eukaryota</taxon>
        <taxon>Metazoa</taxon>
        <taxon>Chordata</taxon>
        <taxon>Craniata</taxon>
        <taxon>Vertebrata</taxon>
        <taxon>Euteleostomi</taxon>
        <taxon>Archelosauria</taxon>
        <taxon>Archosauria</taxon>
        <taxon>Dinosauria</taxon>
        <taxon>Saurischia</taxon>
        <taxon>Theropoda</taxon>
        <taxon>Coelurosauria</taxon>
        <taxon>Aves</taxon>
        <taxon>Neognathae</taxon>
        <taxon>Galloanserae</taxon>
        <taxon>Galliformes</taxon>
        <taxon>Phasianidae</taxon>
        <taxon>Meleagridinae</taxon>
        <taxon>Meleagris</taxon>
    </lineage>
</organism>
<reference evidence="3" key="2">
    <citation type="submission" date="2025-08" db="UniProtKB">
        <authorList>
            <consortium name="Ensembl"/>
        </authorList>
    </citation>
    <scope>IDENTIFICATION</scope>
</reference>
<reference evidence="3" key="3">
    <citation type="submission" date="2025-09" db="UniProtKB">
        <authorList>
            <consortium name="Ensembl"/>
        </authorList>
    </citation>
    <scope>IDENTIFICATION</scope>
</reference>
<dbReference type="FunFam" id="2.60.40.10:FF:000998">
    <property type="entry name" value="Immunoglobulin heavy constant epsilon"/>
    <property type="match status" value="1"/>
</dbReference>
<name>A0A803YDU3_MELGA</name>
<reference evidence="3" key="1">
    <citation type="journal article" date="2010" name="PLoS Biol.">
        <title>Multi-platform next-generation sequencing of the domestic turkey (Meleagris gallopavo): genome assembly and analysis.</title>
        <authorList>
            <person name="Dalloul R.A."/>
            <person name="Long J.A."/>
            <person name="Zimin A.V."/>
            <person name="Aslam L."/>
            <person name="Beal K."/>
            <person name="Blomberg L.A."/>
            <person name="Bouffard P."/>
            <person name="Burt D.W."/>
            <person name="Crasta O."/>
            <person name="Crooijmans R.P."/>
            <person name="Cooper K."/>
            <person name="Coulombe R.A."/>
            <person name="De S."/>
            <person name="Delany M.E."/>
            <person name="Dodgson J.B."/>
            <person name="Dong J.J."/>
            <person name="Evans C."/>
            <person name="Frederickson K.M."/>
            <person name="Flicek P."/>
            <person name="Florea L."/>
            <person name="Folkerts O."/>
            <person name="Groenen M.A."/>
            <person name="Harkins T.T."/>
            <person name="Herrero J."/>
            <person name="Hoffmann S."/>
            <person name="Megens H.J."/>
            <person name="Jiang A."/>
            <person name="de Jong P."/>
            <person name="Kaiser P."/>
            <person name="Kim H."/>
            <person name="Kim K.W."/>
            <person name="Kim S."/>
            <person name="Langenberger D."/>
            <person name="Lee M.K."/>
            <person name="Lee T."/>
            <person name="Mane S."/>
            <person name="Marcais G."/>
            <person name="Marz M."/>
            <person name="McElroy A.P."/>
            <person name="Modise T."/>
            <person name="Nefedov M."/>
            <person name="Notredame C."/>
            <person name="Paton I.R."/>
            <person name="Payne W.S."/>
            <person name="Pertea G."/>
            <person name="Prickett D."/>
            <person name="Puiu D."/>
            <person name="Qioa D."/>
            <person name="Raineri E."/>
            <person name="Ruffier M."/>
            <person name="Salzberg S.L."/>
            <person name="Schatz M.C."/>
            <person name="Scheuring C."/>
            <person name="Schmidt C.J."/>
            <person name="Schroeder S."/>
            <person name="Searle S.M."/>
            <person name="Smith E.J."/>
            <person name="Smith J."/>
            <person name="Sonstegard T.S."/>
            <person name="Stadler P.F."/>
            <person name="Tafer H."/>
            <person name="Tu Z.J."/>
            <person name="Van Tassell C.P."/>
            <person name="Vilella A.J."/>
            <person name="Williams K.P."/>
            <person name="Yorke J.A."/>
            <person name="Zhang L."/>
            <person name="Zhang H.B."/>
            <person name="Zhang X."/>
            <person name="Zhang Y."/>
            <person name="Reed K.M."/>
        </authorList>
    </citation>
    <scope>NUCLEOTIDE SEQUENCE [LARGE SCALE GENOMIC DNA]</scope>
</reference>
<dbReference type="InParanoid" id="A0A803YDU3"/>
<dbReference type="GeneTree" id="ENSGT00960000188982"/>
<dbReference type="InterPro" id="IPR007110">
    <property type="entry name" value="Ig-like_dom"/>
</dbReference>
<dbReference type="AlphaFoldDB" id="A0A803YDU3"/>
<dbReference type="Pfam" id="PF00047">
    <property type="entry name" value="ig"/>
    <property type="match status" value="1"/>
</dbReference>
<keyword evidence="1" id="KW-0393">Immunoglobulin domain</keyword>
<dbReference type="InterPro" id="IPR013151">
    <property type="entry name" value="Immunoglobulin_dom"/>
</dbReference>
<dbReference type="SUPFAM" id="SSF48726">
    <property type="entry name" value="Immunoglobulin"/>
    <property type="match status" value="1"/>
</dbReference>
<proteinExistence type="predicted"/>
<dbReference type="InterPro" id="IPR013783">
    <property type="entry name" value="Ig-like_fold"/>
</dbReference>
<accession>A0A803YDU3</accession>
<dbReference type="Proteomes" id="UP000001645">
    <property type="component" value="Unplaced"/>
</dbReference>
<feature type="domain" description="Ig-like" evidence="2">
    <location>
        <begin position="2"/>
        <end position="101"/>
    </location>
</feature>
<protein>
    <recommendedName>
        <fullName evidence="2">Ig-like domain-containing protein</fullName>
    </recommendedName>
</protein>
<sequence>QPDITVLAIPPSFVDIFASKSARLTCRVSNMGNVESLEVSWWKETGGKLETAVGQRVLQSNGLYMVEAVASVCADEWDRGEDYVCKVNHHELLFPVEERLRKMEGE</sequence>
<keyword evidence="4" id="KW-1185">Reference proteome</keyword>
<dbReference type="Ensembl" id="ENSMGAT00000036978.1">
    <property type="protein sequence ID" value="ENSMGAP00000029940.1"/>
    <property type="gene ID" value="ENSMGAG00000019330.1"/>
</dbReference>
<evidence type="ECO:0000256" key="1">
    <source>
        <dbReference type="ARBA" id="ARBA00023319"/>
    </source>
</evidence>
<dbReference type="Gene3D" id="2.60.40.10">
    <property type="entry name" value="Immunoglobulins"/>
    <property type="match status" value="1"/>
</dbReference>
<dbReference type="PROSITE" id="PS50835">
    <property type="entry name" value="IG_LIKE"/>
    <property type="match status" value="1"/>
</dbReference>
<evidence type="ECO:0000259" key="2">
    <source>
        <dbReference type="PROSITE" id="PS50835"/>
    </source>
</evidence>
<evidence type="ECO:0000313" key="4">
    <source>
        <dbReference type="Proteomes" id="UP000001645"/>
    </source>
</evidence>